<evidence type="ECO:0000259" key="1">
    <source>
        <dbReference type="Pfam" id="PF13601"/>
    </source>
</evidence>
<dbReference type="Proteomes" id="UP000630923">
    <property type="component" value="Unassembled WGS sequence"/>
</dbReference>
<dbReference type="SUPFAM" id="SSF46785">
    <property type="entry name" value="Winged helix' DNA-binding domain"/>
    <property type="match status" value="1"/>
</dbReference>
<dbReference type="EMBL" id="BNCI01000001">
    <property type="protein sequence ID" value="GHF15838.1"/>
    <property type="molecule type" value="Genomic_DNA"/>
</dbReference>
<dbReference type="InterPro" id="IPR036388">
    <property type="entry name" value="WH-like_DNA-bd_sf"/>
</dbReference>
<dbReference type="InterPro" id="IPR011991">
    <property type="entry name" value="ArsR-like_HTH"/>
</dbReference>
<reference evidence="2" key="2">
    <citation type="submission" date="2020-09" db="EMBL/GenBank/DDBJ databases">
        <authorList>
            <person name="Sun Q."/>
            <person name="Kim S."/>
        </authorList>
    </citation>
    <scope>NUCLEOTIDE SEQUENCE</scope>
    <source>
        <strain evidence="2">KCTC 42590</strain>
    </source>
</reference>
<protein>
    <submittedName>
        <fullName evidence="2">Transcriptional regulator</fullName>
    </submittedName>
</protein>
<proteinExistence type="predicted"/>
<dbReference type="Pfam" id="PF13601">
    <property type="entry name" value="HTH_34"/>
    <property type="match status" value="1"/>
</dbReference>
<dbReference type="PANTHER" id="PTHR37318">
    <property type="entry name" value="BSL7504 PROTEIN"/>
    <property type="match status" value="1"/>
</dbReference>
<organism evidence="2 3">
    <name type="scientific">Kordiimonas sediminis</name>
    <dbReference type="NCBI Taxonomy" id="1735581"/>
    <lineage>
        <taxon>Bacteria</taxon>
        <taxon>Pseudomonadati</taxon>
        <taxon>Pseudomonadota</taxon>
        <taxon>Alphaproteobacteria</taxon>
        <taxon>Kordiimonadales</taxon>
        <taxon>Kordiimonadaceae</taxon>
        <taxon>Kordiimonas</taxon>
    </lineage>
</organism>
<evidence type="ECO:0000313" key="2">
    <source>
        <dbReference type="EMBL" id="GHF15838.1"/>
    </source>
</evidence>
<comment type="caution">
    <text evidence="2">The sequence shown here is derived from an EMBL/GenBank/DDBJ whole genome shotgun (WGS) entry which is preliminary data.</text>
</comment>
<dbReference type="Gene3D" id="1.10.10.10">
    <property type="entry name" value="Winged helix-like DNA-binding domain superfamily/Winged helix DNA-binding domain"/>
    <property type="match status" value="1"/>
</dbReference>
<dbReference type="PANTHER" id="PTHR37318:SF1">
    <property type="entry name" value="BSL7504 PROTEIN"/>
    <property type="match status" value="1"/>
</dbReference>
<keyword evidence="3" id="KW-1185">Reference proteome</keyword>
<dbReference type="RefSeq" id="WP_191250212.1">
    <property type="nucleotide sequence ID" value="NZ_BNCI01000001.1"/>
</dbReference>
<dbReference type="AlphaFoldDB" id="A0A919ANP3"/>
<name>A0A919ANP3_9PROT</name>
<reference evidence="2" key="1">
    <citation type="journal article" date="2014" name="Int. J. Syst. Evol. Microbiol.">
        <title>Complete genome sequence of Corynebacterium casei LMG S-19264T (=DSM 44701T), isolated from a smear-ripened cheese.</title>
        <authorList>
            <consortium name="US DOE Joint Genome Institute (JGI-PGF)"/>
            <person name="Walter F."/>
            <person name="Albersmeier A."/>
            <person name="Kalinowski J."/>
            <person name="Ruckert C."/>
        </authorList>
    </citation>
    <scope>NUCLEOTIDE SEQUENCE</scope>
    <source>
        <strain evidence="2">KCTC 42590</strain>
    </source>
</reference>
<sequence>MTDFDYRAIDDVIHSRVRLAIMSYLMTAGSADFTALKKETKVSDGNLSTHLSKLEANGYVIVEKSFVDKKPQTTVRVSDTGREKFKAYVDSLAALIGTA</sequence>
<dbReference type="CDD" id="cd00090">
    <property type="entry name" value="HTH_ARSR"/>
    <property type="match status" value="1"/>
</dbReference>
<dbReference type="InterPro" id="IPR027395">
    <property type="entry name" value="WH_DNA-bd_dom"/>
</dbReference>
<dbReference type="GO" id="GO:0006355">
    <property type="term" value="P:regulation of DNA-templated transcription"/>
    <property type="evidence" value="ECO:0007669"/>
    <property type="project" value="UniProtKB-ARBA"/>
</dbReference>
<feature type="domain" description="Winged helix DNA-binding" evidence="1">
    <location>
        <begin position="17"/>
        <end position="96"/>
    </location>
</feature>
<gene>
    <name evidence="2" type="ORF">GCM10017044_07580</name>
</gene>
<accession>A0A919ANP3</accession>
<dbReference type="InterPro" id="IPR036390">
    <property type="entry name" value="WH_DNA-bd_sf"/>
</dbReference>
<evidence type="ECO:0000313" key="3">
    <source>
        <dbReference type="Proteomes" id="UP000630923"/>
    </source>
</evidence>